<name>A0A7V9Z7G5_9BACL</name>
<dbReference type="Proteomes" id="UP000523087">
    <property type="component" value="Unassembled WGS sequence"/>
</dbReference>
<evidence type="ECO:0000313" key="1">
    <source>
        <dbReference type="EMBL" id="MBA2875354.1"/>
    </source>
</evidence>
<organism evidence="1 2">
    <name type="scientific">Thermaerobacillus caldiproteolyticus</name>
    <dbReference type="NCBI Taxonomy" id="247480"/>
    <lineage>
        <taxon>Bacteria</taxon>
        <taxon>Bacillati</taxon>
        <taxon>Bacillota</taxon>
        <taxon>Bacilli</taxon>
        <taxon>Bacillales</taxon>
        <taxon>Anoxybacillaceae</taxon>
        <taxon>Thermaerobacillus</taxon>
    </lineage>
</organism>
<dbReference type="InterPro" id="IPR025930">
    <property type="entry name" value="NETI"/>
</dbReference>
<reference evidence="1 2" key="1">
    <citation type="submission" date="2020-07" db="EMBL/GenBank/DDBJ databases">
        <title>Genomic Encyclopedia of Type Strains, Phase IV (KMG-IV): sequencing the most valuable type-strain genomes for metagenomic binning, comparative biology and taxonomic classification.</title>
        <authorList>
            <person name="Goeker M."/>
        </authorList>
    </citation>
    <scope>NUCLEOTIDE SEQUENCE [LARGE SCALE GENOMIC DNA]</scope>
    <source>
        <strain evidence="1 2">DSM 15730</strain>
    </source>
</reference>
<dbReference type="RefSeq" id="WP_181556183.1">
    <property type="nucleotide sequence ID" value="NZ_JACDUT010000006.1"/>
</dbReference>
<keyword evidence="2" id="KW-1185">Reference proteome</keyword>
<dbReference type="Pfam" id="PF14044">
    <property type="entry name" value="NETI"/>
    <property type="match status" value="1"/>
</dbReference>
<evidence type="ECO:0000313" key="2">
    <source>
        <dbReference type="Proteomes" id="UP000523087"/>
    </source>
</evidence>
<comment type="caution">
    <text evidence="1">The sequence shown here is derived from an EMBL/GenBank/DDBJ whole genome shotgun (WGS) entry which is preliminary data.</text>
</comment>
<gene>
    <name evidence="1" type="ORF">HNR31_002142</name>
</gene>
<evidence type="ECO:0008006" key="3">
    <source>
        <dbReference type="Google" id="ProtNLM"/>
    </source>
</evidence>
<proteinExistence type="predicted"/>
<accession>A0A7V9Z7G5</accession>
<dbReference type="EMBL" id="JACDUT010000006">
    <property type="protein sequence ID" value="MBA2875354.1"/>
    <property type="molecule type" value="Genomic_DNA"/>
</dbReference>
<sequence length="67" mass="7976">MDKKRKKKTFEVGANETIEQCLQRMKDEGYAPIRRVEEPIFHEVERNGERIIEPCGRKVIFEGIRNE</sequence>
<dbReference type="AlphaFoldDB" id="A0A7V9Z7G5"/>
<protein>
    <recommendedName>
        <fullName evidence="3">NETI motif-containing protein</fullName>
    </recommendedName>
</protein>